<dbReference type="SUPFAM" id="SSF55387">
    <property type="entry name" value="Frataxin/Nqo15-like"/>
    <property type="match status" value="1"/>
</dbReference>
<evidence type="ECO:0000313" key="3">
    <source>
        <dbReference type="EMBL" id="OAN54048.1"/>
    </source>
</evidence>
<dbReference type="STRING" id="1285242.A6A04_12445"/>
<organism evidence="3 4">
    <name type="scientific">Paramagnetospirillum marisnigri</name>
    <dbReference type="NCBI Taxonomy" id="1285242"/>
    <lineage>
        <taxon>Bacteria</taxon>
        <taxon>Pseudomonadati</taxon>
        <taxon>Pseudomonadota</taxon>
        <taxon>Alphaproteobacteria</taxon>
        <taxon>Rhodospirillales</taxon>
        <taxon>Magnetospirillaceae</taxon>
        <taxon>Paramagnetospirillum</taxon>
    </lineage>
</organism>
<dbReference type="GO" id="GO:0008198">
    <property type="term" value="F:ferrous iron binding"/>
    <property type="evidence" value="ECO:0007669"/>
    <property type="project" value="TreeGrafter"/>
</dbReference>
<reference evidence="3 4" key="1">
    <citation type="submission" date="2016-04" db="EMBL/GenBank/DDBJ databases">
        <title>Draft genome sequence of freshwater magnetotactic bacteria Magnetospirillum marisnigri SP-1 and Magnetospirillum moscoviense BB-1.</title>
        <authorList>
            <person name="Koziaeva V."/>
            <person name="Dziuba M.V."/>
            <person name="Ivanov T.M."/>
            <person name="Kuznetsov B."/>
            <person name="Grouzdev D.S."/>
        </authorList>
    </citation>
    <scope>NUCLEOTIDE SEQUENCE [LARGE SCALE GENOMIC DNA]</scope>
    <source>
        <strain evidence="3 4">SP-1</strain>
    </source>
</reference>
<dbReference type="NCBIfam" id="TIGR03421">
    <property type="entry name" value="FeS_CyaY"/>
    <property type="match status" value="1"/>
</dbReference>
<evidence type="ECO:0000256" key="2">
    <source>
        <dbReference type="ARBA" id="ARBA00023004"/>
    </source>
</evidence>
<dbReference type="PROSITE" id="PS01344">
    <property type="entry name" value="FRATAXIN_1"/>
    <property type="match status" value="1"/>
</dbReference>
<dbReference type="InterPro" id="IPR036524">
    <property type="entry name" value="Frataxin/CyaY_sf"/>
</dbReference>
<evidence type="ECO:0000256" key="1">
    <source>
        <dbReference type="ARBA" id="ARBA00008183"/>
    </source>
</evidence>
<proteinExistence type="inferred from homology"/>
<dbReference type="PROSITE" id="PS50810">
    <property type="entry name" value="FRATAXIN_2"/>
    <property type="match status" value="1"/>
</dbReference>
<dbReference type="InterPro" id="IPR020895">
    <property type="entry name" value="Frataxin_CS"/>
</dbReference>
<dbReference type="GO" id="GO:0008199">
    <property type="term" value="F:ferric iron binding"/>
    <property type="evidence" value="ECO:0007669"/>
    <property type="project" value="InterPro"/>
</dbReference>
<dbReference type="SMART" id="SM01219">
    <property type="entry name" value="Frataxin_Cyay"/>
    <property type="match status" value="1"/>
</dbReference>
<dbReference type="PANTHER" id="PTHR16821">
    <property type="entry name" value="FRATAXIN"/>
    <property type="match status" value="1"/>
</dbReference>
<protein>
    <submittedName>
        <fullName evidence="3">Iron donor protein CyaY</fullName>
    </submittedName>
</protein>
<evidence type="ECO:0000313" key="4">
    <source>
        <dbReference type="Proteomes" id="UP000078428"/>
    </source>
</evidence>
<dbReference type="OrthoDB" id="8480400at2"/>
<comment type="caution">
    <text evidence="3">The sequence shown here is derived from an EMBL/GenBank/DDBJ whole genome shotgun (WGS) entry which is preliminary data.</text>
</comment>
<dbReference type="Gene3D" id="3.30.920.10">
    <property type="entry name" value="Frataxin/CyaY"/>
    <property type="match status" value="1"/>
</dbReference>
<dbReference type="EMBL" id="LWQT01000037">
    <property type="protein sequence ID" value="OAN54048.1"/>
    <property type="molecule type" value="Genomic_DNA"/>
</dbReference>
<name>A0A178MX31_9PROT</name>
<dbReference type="Proteomes" id="UP000078428">
    <property type="component" value="Unassembled WGS sequence"/>
</dbReference>
<dbReference type="AlphaFoldDB" id="A0A178MX31"/>
<comment type="similarity">
    <text evidence="1">Belongs to the frataxin family.</text>
</comment>
<accession>A0A178MX31</accession>
<dbReference type="GO" id="GO:0006879">
    <property type="term" value="P:intracellular iron ion homeostasis"/>
    <property type="evidence" value="ECO:0007669"/>
    <property type="project" value="TreeGrafter"/>
</dbReference>
<dbReference type="GO" id="GO:0016226">
    <property type="term" value="P:iron-sulfur cluster assembly"/>
    <property type="evidence" value="ECO:0007669"/>
    <property type="project" value="InterPro"/>
</dbReference>
<dbReference type="GO" id="GO:0051537">
    <property type="term" value="F:2 iron, 2 sulfur cluster binding"/>
    <property type="evidence" value="ECO:0007669"/>
    <property type="project" value="TreeGrafter"/>
</dbReference>
<gene>
    <name evidence="3" type="ORF">A6A04_12445</name>
</gene>
<dbReference type="GO" id="GO:0034986">
    <property type="term" value="F:iron chaperone activity"/>
    <property type="evidence" value="ECO:0007669"/>
    <property type="project" value="TreeGrafter"/>
</dbReference>
<sequence>MSLDENAFATMADRFLERVADAVEDTHDDADADIQSGILTITLPGIGQYVINKHAPNREIWLSSPKSGAFHFAQRDGDWVSTRDASVSLVALLTRELGIAL</sequence>
<keyword evidence="4" id="KW-1185">Reference proteome</keyword>
<dbReference type="Pfam" id="PF01491">
    <property type="entry name" value="Frataxin_Cyay"/>
    <property type="match status" value="1"/>
</dbReference>
<dbReference type="InterPro" id="IPR002908">
    <property type="entry name" value="Frataxin/CyaY"/>
</dbReference>
<dbReference type="GO" id="GO:0004322">
    <property type="term" value="F:ferroxidase activity"/>
    <property type="evidence" value="ECO:0007669"/>
    <property type="project" value="TreeGrafter"/>
</dbReference>
<dbReference type="PANTHER" id="PTHR16821:SF2">
    <property type="entry name" value="FRATAXIN, MITOCHONDRIAL"/>
    <property type="match status" value="1"/>
</dbReference>
<dbReference type="RefSeq" id="WP_082914645.1">
    <property type="nucleotide sequence ID" value="NZ_LWQT01000037.1"/>
</dbReference>
<keyword evidence="2" id="KW-0408">Iron</keyword>
<dbReference type="GO" id="GO:0005737">
    <property type="term" value="C:cytoplasm"/>
    <property type="evidence" value="ECO:0007669"/>
    <property type="project" value="UniProtKB-ARBA"/>
</dbReference>